<dbReference type="InterPro" id="IPR027417">
    <property type="entry name" value="P-loop_NTPase"/>
</dbReference>
<keyword evidence="2" id="KW-1185">Reference proteome</keyword>
<evidence type="ECO:0000313" key="1">
    <source>
        <dbReference type="EMBL" id="PHN06153.1"/>
    </source>
</evidence>
<proteinExistence type="predicted"/>
<organism evidence="1 2">
    <name type="scientific">Flavilitoribacter nigricans (strain ATCC 23147 / DSM 23189 / NBRC 102662 / NCIMB 1420 / SS-2)</name>
    <name type="common">Lewinella nigricans</name>
    <dbReference type="NCBI Taxonomy" id="1122177"/>
    <lineage>
        <taxon>Bacteria</taxon>
        <taxon>Pseudomonadati</taxon>
        <taxon>Bacteroidota</taxon>
        <taxon>Saprospiria</taxon>
        <taxon>Saprospirales</taxon>
        <taxon>Lewinellaceae</taxon>
        <taxon>Flavilitoribacter</taxon>
    </lineage>
</organism>
<gene>
    <name evidence="1" type="ORF">CRP01_11250</name>
</gene>
<evidence type="ECO:0000313" key="2">
    <source>
        <dbReference type="Proteomes" id="UP000223913"/>
    </source>
</evidence>
<reference evidence="1 2" key="1">
    <citation type="submission" date="2017-10" db="EMBL/GenBank/DDBJ databases">
        <title>The draft genome sequence of Lewinella nigricans NBRC 102662.</title>
        <authorList>
            <person name="Wang K."/>
        </authorList>
    </citation>
    <scope>NUCLEOTIDE SEQUENCE [LARGE SCALE GENOMIC DNA]</scope>
    <source>
        <strain evidence="1 2">NBRC 102662</strain>
    </source>
</reference>
<dbReference type="AlphaFoldDB" id="A0A2D0NEE7"/>
<dbReference type="OrthoDB" id="793813at2"/>
<protein>
    <recommendedName>
        <fullName evidence="3">ATP-binding cassette domain-containing protein</fullName>
    </recommendedName>
</protein>
<comment type="caution">
    <text evidence="1">The sequence shown here is derived from an EMBL/GenBank/DDBJ whole genome shotgun (WGS) entry which is preliminary data.</text>
</comment>
<name>A0A2D0NEE7_FLAN2</name>
<dbReference type="EMBL" id="PDUD01000018">
    <property type="protein sequence ID" value="PHN06153.1"/>
    <property type="molecule type" value="Genomic_DNA"/>
</dbReference>
<dbReference type="Gene3D" id="3.40.50.300">
    <property type="entry name" value="P-loop containing nucleotide triphosphate hydrolases"/>
    <property type="match status" value="1"/>
</dbReference>
<dbReference type="Proteomes" id="UP000223913">
    <property type="component" value="Unassembled WGS sequence"/>
</dbReference>
<sequence>MAKRRKYQPQTVRQSQVTIILGKNGTGKSTLVEKIIKGVGGRTIAVTMNGIPEIWEPYPIIDPARKDSWKFEKGIRQVVYMQHEKETFRHIYWHFRKGNLVLDDCRSYISSNIDHDKYLKRLLIDFRHLMLDVYFIAHSPTQLPKQVWTFYSNAFIGATDALLNTKEIDSYQRIIEAQRAVNREFREAQQRNDGSQYGIFRLVQP</sequence>
<accession>A0A2D0NEE7</accession>
<dbReference type="RefSeq" id="WP_099150137.1">
    <property type="nucleotide sequence ID" value="NZ_PDUD01000018.1"/>
</dbReference>
<dbReference type="SUPFAM" id="SSF52540">
    <property type="entry name" value="P-loop containing nucleoside triphosphate hydrolases"/>
    <property type="match status" value="1"/>
</dbReference>
<evidence type="ECO:0008006" key="3">
    <source>
        <dbReference type="Google" id="ProtNLM"/>
    </source>
</evidence>